<sequence length="671" mass="75402">MVPPPADSHVDVLIVGAGPAGLMAATWMSRCGIKTRIVDKRGTKIFNGQADGLQCRTLEIFDSFDFGHRAWREANHMLEVCLWNPDEQGVLRRSDRVADTPSGLSRFTEVVLHQGRIERFFLDSLKEHSDITVERGVLPESITLDDVDAYDRKAYPITVKLQHLTEEEAIPAESKVHSNGSDVQNGLFRSNLAKDDTEGIINAAKKNPRAGSLETVKAKYVIGCDGAHSWVRRQLGFAMEGEQTDYIWGVLDIIPVTDFPDIRMRCAIHSENSGSVMVIPRENKLVRLYIQLTTTEKGEAQYDRSQITPEMILKSAQKIMAPYKIEYTYCDWWTAYQIGQRVGSKFSKNERIFLAGDAVHTHSPKAGQGMNVSMQDTYNLGWKVALVAKGICDPSILKTYQSERRKIAQDLIDFDHKFSRLFSGRPAKNILDEEGISMTEFKDTFKKAQLFTSGIGVDYGTSMIVAKEGDSTAQGDGTNVSGKKTQVAGKQSLSSVIKIGTRMPSFQVINQADARPWQFQEILKSDGRWRIIVFAGNIKDPQQSARVHALGETLSQSESFLRRCTPAEAPIDSIVEVLTIHSAPRQEVELSDFHEAFHPFQKGIGWDYWKIYVDDMSYHEGHGQAYKNYDVDPEKGCIVVLRPDMYVSWMGDLEDTVDMQNFFEGFLLSVN</sequence>
<evidence type="ECO:0008006" key="9">
    <source>
        <dbReference type="Google" id="ProtNLM"/>
    </source>
</evidence>
<evidence type="ECO:0000256" key="2">
    <source>
        <dbReference type="ARBA" id="ARBA00022630"/>
    </source>
</evidence>
<feature type="domain" description="FAD-binding" evidence="5">
    <location>
        <begin position="10"/>
        <end position="414"/>
    </location>
</feature>
<dbReference type="EMBL" id="CP055899">
    <property type="protein sequence ID" value="QKX56564.1"/>
    <property type="molecule type" value="Genomic_DNA"/>
</dbReference>
<evidence type="ECO:0000256" key="3">
    <source>
        <dbReference type="ARBA" id="ARBA00022827"/>
    </source>
</evidence>
<dbReference type="SUPFAM" id="SSF51905">
    <property type="entry name" value="FAD/NAD(P)-binding domain"/>
    <property type="match status" value="1"/>
</dbReference>
<dbReference type="Pfam" id="PF07976">
    <property type="entry name" value="Phe_hydrox_dim"/>
    <property type="match status" value="1"/>
</dbReference>
<evidence type="ECO:0000259" key="5">
    <source>
        <dbReference type="Pfam" id="PF01494"/>
    </source>
</evidence>
<dbReference type="Proteomes" id="UP000509510">
    <property type="component" value="Chromosome II"/>
</dbReference>
<dbReference type="OrthoDB" id="1716816at2759"/>
<dbReference type="PRINTS" id="PR00420">
    <property type="entry name" value="RNGMNOXGNASE"/>
</dbReference>
<dbReference type="PANTHER" id="PTHR43004">
    <property type="entry name" value="TRK SYSTEM POTASSIUM UPTAKE PROTEIN"/>
    <property type="match status" value="1"/>
</dbReference>
<dbReference type="GO" id="GO:0071949">
    <property type="term" value="F:FAD binding"/>
    <property type="evidence" value="ECO:0007669"/>
    <property type="project" value="InterPro"/>
</dbReference>
<dbReference type="InterPro" id="IPR012941">
    <property type="entry name" value="Phe_hydrox_C_dim_dom"/>
</dbReference>
<keyword evidence="8" id="KW-1185">Reference proteome</keyword>
<dbReference type="Gene3D" id="3.30.9.10">
    <property type="entry name" value="D-Amino Acid Oxidase, subunit A, domain 2"/>
    <property type="match status" value="1"/>
</dbReference>
<dbReference type="AlphaFoldDB" id="A0A7H8QRF3"/>
<evidence type="ECO:0000313" key="8">
    <source>
        <dbReference type="Proteomes" id="UP000509510"/>
    </source>
</evidence>
<dbReference type="RefSeq" id="XP_035342742.1">
    <property type="nucleotide sequence ID" value="XM_035486849.1"/>
</dbReference>
<dbReference type="SUPFAM" id="SSF52833">
    <property type="entry name" value="Thioredoxin-like"/>
    <property type="match status" value="1"/>
</dbReference>
<name>A0A7H8QRF3_TALRU</name>
<keyword evidence="3" id="KW-0274">FAD</keyword>
<organism evidence="7 8">
    <name type="scientific">Talaromyces rugulosus</name>
    <name type="common">Penicillium rugulosum</name>
    <dbReference type="NCBI Taxonomy" id="121627"/>
    <lineage>
        <taxon>Eukaryota</taxon>
        <taxon>Fungi</taxon>
        <taxon>Dikarya</taxon>
        <taxon>Ascomycota</taxon>
        <taxon>Pezizomycotina</taxon>
        <taxon>Eurotiomycetes</taxon>
        <taxon>Eurotiomycetidae</taxon>
        <taxon>Eurotiales</taxon>
        <taxon>Trichocomaceae</taxon>
        <taxon>Talaromyces</taxon>
        <taxon>Talaromyces sect. Islandici</taxon>
    </lineage>
</organism>
<feature type="domain" description="Phenol hydroxylase-like C-terminal dimerisation" evidence="6">
    <location>
        <begin position="457"/>
        <end position="669"/>
    </location>
</feature>
<dbReference type="GeneID" id="55991172"/>
<protein>
    <recommendedName>
        <fullName evidence="9">FAD-binding domain-containing protein</fullName>
    </recommendedName>
</protein>
<keyword evidence="2" id="KW-0285">Flavoprotein</keyword>
<dbReference type="Gene3D" id="3.50.50.60">
    <property type="entry name" value="FAD/NAD(P)-binding domain"/>
    <property type="match status" value="1"/>
</dbReference>
<evidence type="ECO:0000256" key="1">
    <source>
        <dbReference type="ARBA" id="ARBA00007801"/>
    </source>
</evidence>
<dbReference type="SUPFAM" id="SSF54373">
    <property type="entry name" value="FAD-linked reductases, C-terminal domain"/>
    <property type="match status" value="1"/>
</dbReference>
<dbReference type="PANTHER" id="PTHR43004:SF20">
    <property type="entry name" value="2-MONOOXYGENASE, PUTATIVE (AFU_ORTHOLOGUE AFUA_1G13660)-RELATED"/>
    <property type="match status" value="1"/>
</dbReference>
<dbReference type="GO" id="GO:0016709">
    <property type="term" value="F:oxidoreductase activity, acting on paired donors, with incorporation or reduction of molecular oxygen, NAD(P)H as one donor, and incorporation of one atom of oxygen"/>
    <property type="evidence" value="ECO:0007669"/>
    <property type="project" value="UniProtKB-ARBA"/>
</dbReference>
<proteinExistence type="inferred from homology"/>
<dbReference type="InterPro" id="IPR050641">
    <property type="entry name" value="RIFMO-like"/>
</dbReference>
<accession>A0A7H8QRF3</accession>
<evidence type="ECO:0000259" key="6">
    <source>
        <dbReference type="Pfam" id="PF07976"/>
    </source>
</evidence>
<evidence type="ECO:0000256" key="4">
    <source>
        <dbReference type="ARBA" id="ARBA00023002"/>
    </source>
</evidence>
<dbReference type="Gene3D" id="3.40.30.20">
    <property type="match status" value="1"/>
</dbReference>
<dbReference type="InterPro" id="IPR036188">
    <property type="entry name" value="FAD/NAD-bd_sf"/>
</dbReference>
<dbReference type="KEGG" id="trg:TRUGW13939_03669"/>
<keyword evidence="4" id="KW-0560">Oxidoreductase</keyword>
<evidence type="ECO:0000313" key="7">
    <source>
        <dbReference type="EMBL" id="QKX56564.1"/>
    </source>
</evidence>
<comment type="similarity">
    <text evidence="1">Belongs to the PheA/TfdB FAD monooxygenase family.</text>
</comment>
<dbReference type="InterPro" id="IPR036249">
    <property type="entry name" value="Thioredoxin-like_sf"/>
</dbReference>
<dbReference type="InterPro" id="IPR038220">
    <property type="entry name" value="PHOX_C_sf"/>
</dbReference>
<reference evidence="8" key="1">
    <citation type="submission" date="2020-06" db="EMBL/GenBank/DDBJ databases">
        <title>A chromosome-scale genome assembly of Talaromyces rugulosus W13939.</title>
        <authorList>
            <person name="Wang B."/>
            <person name="Guo L."/>
            <person name="Ye K."/>
            <person name="Wang L."/>
        </authorList>
    </citation>
    <scope>NUCLEOTIDE SEQUENCE [LARGE SCALE GENOMIC DNA]</scope>
    <source>
        <strain evidence="8">W13939</strain>
    </source>
</reference>
<dbReference type="CDD" id="cd02979">
    <property type="entry name" value="PHOX_C"/>
    <property type="match status" value="1"/>
</dbReference>
<gene>
    <name evidence="7" type="ORF">TRUGW13939_03669</name>
</gene>
<dbReference type="Pfam" id="PF01494">
    <property type="entry name" value="FAD_binding_3"/>
    <property type="match status" value="1"/>
</dbReference>
<dbReference type="InterPro" id="IPR002938">
    <property type="entry name" value="FAD-bd"/>
</dbReference>